<dbReference type="PRINTS" id="PR00447">
    <property type="entry name" value="NATRESASSCMP"/>
</dbReference>
<dbReference type="GO" id="GO:0034755">
    <property type="term" value="P:iron ion transmembrane transport"/>
    <property type="evidence" value="ECO:0007669"/>
    <property type="project" value="TreeGrafter"/>
</dbReference>
<dbReference type="HAMAP" id="MF_00221">
    <property type="entry name" value="NRAMP"/>
    <property type="match status" value="1"/>
</dbReference>
<evidence type="ECO:0000256" key="4">
    <source>
        <dbReference type="ARBA" id="ARBA00023136"/>
    </source>
</evidence>
<organism evidence="6 7">
    <name type="scientific">Clydaea vesicula</name>
    <dbReference type="NCBI Taxonomy" id="447962"/>
    <lineage>
        <taxon>Eukaryota</taxon>
        <taxon>Fungi</taxon>
        <taxon>Fungi incertae sedis</taxon>
        <taxon>Chytridiomycota</taxon>
        <taxon>Chytridiomycota incertae sedis</taxon>
        <taxon>Chytridiomycetes</taxon>
        <taxon>Lobulomycetales</taxon>
        <taxon>Lobulomycetaceae</taxon>
        <taxon>Clydaea</taxon>
    </lineage>
</organism>
<evidence type="ECO:0000313" key="7">
    <source>
        <dbReference type="Proteomes" id="UP001211065"/>
    </source>
</evidence>
<dbReference type="GO" id="GO:0015086">
    <property type="term" value="F:cadmium ion transmembrane transporter activity"/>
    <property type="evidence" value="ECO:0007669"/>
    <property type="project" value="TreeGrafter"/>
</dbReference>
<dbReference type="PANTHER" id="PTHR11706">
    <property type="entry name" value="SOLUTE CARRIER PROTEIN FAMILY 11 MEMBER"/>
    <property type="match status" value="1"/>
</dbReference>
<keyword evidence="3 5" id="KW-1133">Transmembrane helix</keyword>
<feature type="transmembrane region" description="Helical" evidence="5">
    <location>
        <begin position="12"/>
        <end position="29"/>
    </location>
</feature>
<feature type="transmembrane region" description="Helical" evidence="5">
    <location>
        <begin position="121"/>
        <end position="139"/>
    </location>
</feature>
<dbReference type="EMBL" id="JADGJW010000838">
    <property type="protein sequence ID" value="KAJ3211375.1"/>
    <property type="molecule type" value="Genomic_DNA"/>
</dbReference>
<feature type="transmembrane region" description="Helical" evidence="5">
    <location>
        <begin position="146"/>
        <end position="168"/>
    </location>
</feature>
<sequence length="508" mass="57106">MNSKVSQIKRLLSFFGPGFLIAVGYVDPGNWATDLSAGSQFGYRMIFVILLSNIMAVHIQYLSLKLGVVTNLDLAQACKRFFPFWINIILYILCEIAIMAMDLAEIIGTAIALNLLFKLPIPYGILLTGLDVFVVMAFWKRKTRYIFELFIILLMSAVSLCFLILVFYSKPVFIDILKGFIPSSVLVMNEGLFLSLGIIGATVMPHNLYLHSHLVKFRAPYNNTSSSYYSPLEEKKNDEKEILDEVYDSNRVDTWLQTFSENENSVSKKIFKLREAIKFTTVDSTFCLSIAFFINSFILIVSSANFYARGLNDVADIKDAYNLLNSYLGLFAATLFAIALLASGQSSTITGTLAGTIVMEGFLGSTFKLPCWLRRIVTRFLAIVPAMCVSIFMGETGINQLLVLSQVILSMQLPFAIWPLIYFTSSKLIMNKKEFTNNNSTTLNENTVDNSTVENLTEIEVNHNPNNVEENNFVVHDFTNNLYLVISTCLFGLLMTGLNMYLVISQFI</sequence>
<feature type="transmembrane region" description="Helical" evidence="5">
    <location>
        <begin position="401"/>
        <end position="421"/>
    </location>
</feature>
<evidence type="ECO:0000256" key="5">
    <source>
        <dbReference type="SAM" id="Phobius"/>
    </source>
</evidence>
<dbReference type="NCBIfam" id="NF037982">
    <property type="entry name" value="Nramp_1"/>
    <property type="match status" value="2"/>
</dbReference>
<gene>
    <name evidence="6" type="ORF">HK099_008013</name>
</gene>
<reference evidence="6" key="1">
    <citation type="submission" date="2020-05" db="EMBL/GenBank/DDBJ databases">
        <title>Phylogenomic resolution of chytrid fungi.</title>
        <authorList>
            <person name="Stajich J.E."/>
            <person name="Amses K."/>
            <person name="Simmons R."/>
            <person name="Seto K."/>
            <person name="Myers J."/>
            <person name="Bonds A."/>
            <person name="Quandt C.A."/>
            <person name="Barry K."/>
            <person name="Liu P."/>
            <person name="Grigoriev I."/>
            <person name="Longcore J.E."/>
            <person name="James T.Y."/>
        </authorList>
    </citation>
    <scope>NUCLEOTIDE SEQUENCE</scope>
    <source>
        <strain evidence="6">JEL0476</strain>
    </source>
</reference>
<feature type="transmembrane region" description="Helical" evidence="5">
    <location>
        <begin position="286"/>
        <end position="308"/>
    </location>
</feature>
<feature type="transmembrane region" description="Helical" evidence="5">
    <location>
        <begin position="376"/>
        <end position="394"/>
    </location>
</feature>
<dbReference type="GO" id="GO:0030026">
    <property type="term" value="P:intracellular manganese ion homeostasis"/>
    <property type="evidence" value="ECO:0007669"/>
    <property type="project" value="TreeGrafter"/>
</dbReference>
<feature type="transmembrane region" description="Helical" evidence="5">
    <location>
        <begin position="41"/>
        <end position="61"/>
    </location>
</feature>
<evidence type="ECO:0000313" key="6">
    <source>
        <dbReference type="EMBL" id="KAJ3211375.1"/>
    </source>
</evidence>
<dbReference type="Proteomes" id="UP001211065">
    <property type="component" value="Unassembled WGS sequence"/>
</dbReference>
<comment type="caution">
    <text evidence="6">The sequence shown here is derived from an EMBL/GenBank/DDBJ whole genome shotgun (WGS) entry which is preliminary data.</text>
</comment>
<feature type="transmembrane region" description="Helical" evidence="5">
    <location>
        <begin position="180"/>
        <end position="204"/>
    </location>
</feature>
<dbReference type="GO" id="GO:0005384">
    <property type="term" value="F:manganese ion transmembrane transporter activity"/>
    <property type="evidence" value="ECO:0007669"/>
    <property type="project" value="TreeGrafter"/>
</dbReference>
<protein>
    <recommendedName>
        <fullName evidence="8">Natural resistance-associated macrophage protein</fullName>
    </recommendedName>
</protein>
<accession>A0AAD5XTD4</accession>
<keyword evidence="7" id="KW-1185">Reference proteome</keyword>
<proteinExistence type="inferred from homology"/>
<dbReference type="InterPro" id="IPR001046">
    <property type="entry name" value="NRAMP_fam"/>
</dbReference>
<dbReference type="GO" id="GO:0005886">
    <property type="term" value="C:plasma membrane"/>
    <property type="evidence" value="ECO:0007669"/>
    <property type="project" value="TreeGrafter"/>
</dbReference>
<evidence type="ECO:0008006" key="8">
    <source>
        <dbReference type="Google" id="ProtNLM"/>
    </source>
</evidence>
<evidence type="ECO:0000256" key="2">
    <source>
        <dbReference type="ARBA" id="ARBA00022692"/>
    </source>
</evidence>
<name>A0AAD5XTD4_9FUNG</name>
<feature type="transmembrane region" description="Helical" evidence="5">
    <location>
        <begin position="82"/>
        <end position="101"/>
    </location>
</feature>
<evidence type="ECO:0000256" key="3">
    <source>
        <dbReference type="ARBA" id="ARBA00022989"/>
    </source>
</evidence>
<feature type="transmembrane region" description="Helical" evidence="5">
    <location>
        <begin position="320"/>
        <end position="342"/>
    </location>
</feature>
<dbReference type="PANTHER" id="PTHR11706:SF101">
    <property type="entry name" value="MANGANESE TRANSPORTER SMF1"/>
    <property type="match status" value="1"/>
</dbReference>
<keyword evidence="4 5" id="KW-0472">Membrane</keyword>
<comment type="subcellular location">
    <subcellularLocation>
        <location evidence="1">Membrane</location>
        <topology evidence="1">Multi-pass membrane protein</topology>
    </subcellularLocation>
</comment>
<evidence type="ECO:0000256" key="1">
    <source>
        <dbReference type="ARBA" id="ARBA00004141"/>
    </source>
</evidence>
<keyword evidence="2 5" id="KW-0812">Transmembrane</keyword>
<dbReference type="Pfam" id="PF01566">
    <property type="entry name" value="Nramp"/>
    <property type="match status" value="2"/>
</dbReference>
<feature type="transmembrane region" description="Helical" evidence="5">
    <location>
        <begin position="482"/>
        <end position="504"/>
    </location>
</feature>
<dbReference type="AlphaFoldDB" id="A0AAD5XTD4"/>
<dbReference type="NCBIfam" id="TIGR01197">
    <property type="entry name" value="nramp"/>
    <property type="match status" value="1"/>
</dbReference>